<dbReference type="KEGG" id="marb:CJ263_13220"/>
<dbReference type="InterPro" id="IPR050383">
    <property type="entry name" value="GlyoxalaseI/FosfomycinResist"/>
</dbReference>
<dbReference type="PANTHER" id="PTHR21366:SF14">
    <property type="entry name" value="GLYOXALASE DOMAIN-CONTAINING PROTEIN 5"/>
    <property type="match status" value="1"/>
</dbReference>
<dbReference type="PANTHER" id="PTHR21366">
    <property type="entry name" value="GLYOXALASE FAMILY PROTEIN"/>
    <property type="match status" value="1"/>
</dbReference>
<protein>
    <submittedName>
        <fullName evidence="1">Glyoxalase</fullName>
    </submittedName>
</protein>
<dbReference type="OrthoDB" id="192739at2"/>
<keyword evidence="2" id="KW-1185">Reference proteome</keyword>
<reference evidence="1 2" key="1">
    <citation type="submission" date="2017-08" db="EMBL/GenBank/DDBJ databases">
        <title>The complete genome sequence of Maribacter sp. B1, isolated from deep-sea sediment.</title>
        <authorList>
            <person name="Wu Y.-H."/>
            <person name="Cheng H."/>
            <person name="Xu X.-W."/>
        </authorList>
    </citation>
    <scope>NUCLEOTIDE SEQUENCE [LARGE SCALE GENOMIC DNA]</scope>
    <source>
        <strain evidence="1 2">B1</strain>
    </source>
</reference>
<dbReference type="InterPro" id="IPR004360">
    <property type="entry name" value="Glyas_Fos-R_dOase_dom"/>
</dbReference>
<dbReference type="PROSITE" id="PS51819">
    <property type="entry name" value="VOC"/>
    <property type="match status" value="1"/>
</dbReference>
<evidence type="ECO:0000313" key="2">
    <source>
        <dbReference type="Proteomes" id="UP000215244"/>
    </source>
</evidence>
<name>A0A223V6P9_9FLAO</name>
<sequence length="140" mass="16424">MAKKDTEIQIDFLDHVAIRVKDLKVSAQWYQKVLGLKKYQLPEWGEFPIFMLAGKSGIALFPANNDDPKLDLSSRNVKIDHFAFNVNQENFNRAKQRYEELNLEFSVQDHHYFDSIYTQDPDGHTVELTTIKVNPEEFYQ</sequence>
<dbReference type="Gene3D" id="3.10.180.10">
    <property type="entry name" value="2,3-Dihydroxybiphenyl 1,2-Dioxygenase, domain 1"/>
    <property type="match status" value="1"/>
</dbReference>
<dbReference type="RefSeq" id="WP_094997707.1">
    <property type="nucleotide sequence ID" value="NZ_BMJL01000012.1"/>
</dbReference>
<organism evidence="1 2">
    <name type="scientific">Maribacter cobaltidurans</name>
    <dbReference type="NCBI Taxonomy" id="1178778"/>
    <lineage>
        <taxon>Bacteria</taxon>
        <taxon>Pseudomonadati</taxon>
        <taxon>Bacteroidota</taxon>
        <taxon>Flavobacteriia</taxon>
        <taxon>Flavobacteriales</taxon>
        <taxon>Flavobacteriaceae</taxon>
        <taxon>Maribacter</taxon>
    </lineage>
</organism>
<proteinExistence type="predicted"/>
<evidence type="ECO:0000313" key="1">
    <source>
        <dbReference type="EMBL" id="ASV31095.1"/>
    </source>
</evidence>
<dbReference type="AlphaFoldDB" id="A0A223V6P9"/>
<dbReference type="SUPFAM" id="SSF54593">
    <property type="entry name" value="Glyoxalase/Bleomycin resistance protein/Dihydroxybiphenyl dioxygenase"/>
    <property type="match status" value="1"/>
</dbReference>
<dbReference type="InterPro" id="IPR029068">
    <property type="entry name" value="Glyas_Bleomycin-R_OHBP_Dase"/>
</dbReference>
<dbReference type="Proteomes" id="UP000215244">
    <property type="component" value="Chromosome"/>
</dbReference>
<dbReference type="InterPro" id="IPR037523">
    <property type="entry name" value="VOC_core"/>
</dbReference>
<gene>
    <name evidence="1" type="ORF">CJ263_13220</name>
</gene>
<accession>A0A223V6P9</accession>
<dbReference type="EMBL" id="CP022957">
    <property type="protein sequence ID" value="ASV31095.1"/>
    <property type="molecule type" value="Genomic_DNA"/>
</dbReference>
<dbReference type="Pfam" id="PF00903">
    <property type="entry name" value="Glyoxalase"/>
    <property type="match status" value="1"/>
</dbReference>